<dbReference type="AlphaFoldDB" id="A0A420XVX1"/>
<dbReference type="PANTHER" id="PTHR47785">
    <property type="entry name" value="ZN(II)2CYS6 TRANSCRIPTION FACTOR (EUROFUNG)-RELATED-RELATED"/>
    <property type="match status" value="1"/>
</dbReference>
<feature type="region of interest" description="Disordered" evidence="1">
    <location>
        <begin position="1"/>
        <end position="27"/>
    </location>
</feature>
<keyword evidence="3" id="KW-1185">Reference proteome</keyword>
<dbReference type="PANTHER" id="PTHR47785:SF4">
    <property type="entry name" value="ZN(II)2CYS6 TRANSCRIPTION FACTOR (EUROFUNG)"/>
    <property type="match status" value="1"/>
</dbReference>
<reference evidence="2 3" key="1">
    <citation type="submission" date="2018-08" db="EMBL/GenBank/DDBJ databases">
        <title>Draft genome of the lignicolous fungus Coniochaeta pulveracea.</title>
        <authorList>
            <person name="Borstlap C.J."/>
            <person name="De Witt R.N."/>
            <person name="Botha A."/>
            <person name="Volschenk H."/>
        </authorList>
    </citation>
    <scope>NUCLEOTIDE SEQUENCE [LARGE SCALE GENOMIC DNA]</scope>
    <source>
        <strain evidence="2 3">CAB683</strain>
    </source>
</reference>
<evidence type="ECO:0000313" key="3">
    <source>
        <dbReference type="Proteomes" id="UP000275385"/>
    </source>
</evidence>
<dbReference type="EMBL" id="QVQW01000144">
    <property type="protein sequence ID" value="RKU39804.1"/>
    <property type="molecule type" value="Genomic_DNA"/>
</dbReference>
<evidence type="ECO:0000256" key="1">
    <source>
        <dbReference type="SAM" id="MobiDB-lite"/>
    </source>
</evidence>
<dbReference type="InterPro" id="IPR053181">
    <property type="entry name" value="EcdB-like_regulator"/>
</dbReference>
<protein>
    <recommendedName>
        <fullName evidence="4">Transcription factor domain-containing protein</fullName>
    </recommendedName>
</protein>
<feature type="region of interest" description="Disordered" evidence="1">
    <location>
        <begin position="181"/>
        <end position="220"/>
    </location>
</feature>
<dbReference type="OrthoDB" id="5244761at2759"/>
<feature type="region of interest" description="Disordered" evidence="1">
    <location>
        <begin position="557"/>
        <end position="578"/>
    </location>
</feature>
<comment type="caution">
    <text evidence="2">The sequence shown here is derived from an EMBL/GenBank/DDBJ whole genome shotgun (WGS) entry which is preliminary data.</text>
</comment>
<accession>A0A420XVX1</accession>
<proteinExistence type="predicted"/>
<feature type="compositionally biased region" description="Basic and acidic residues" evidence="1">
    <location>
        <begin position="1"/>
        <end position="10"/>
    </location>
</feature>
<evidence type="ECO:0000313" key="2">
    <source>
        <dbReference type="EMBL" id="RKU39804.1"/>
    </source>
</evidence>
<sequence length="691" mass="77162">MGKGNRHDEYTGLPVVPGQPTMSHNHTTTSSLLNWNSVRQLIQHHLQDGENTYNESFPLQQEQKRGVLRLYGHGEDSPHEWADMETSLKQEVAPGVHGNNSYADVSVLTPASSWTPVSGRTRTSAGTLRDSSNSPLLEFSEDKVWMYVQSYEDNIQNMHPLIAPNDLKTYVRQFLDNVQRVESNTRSQLTKRPTSRNTETTRKRPRVSEPSQTSELPGPLVDRSIHSGLVLLILSLGKVCLCRTRIPDPLSASEPITSDNPVVYNAGLSTPMDSCNSNSASLQRLPYQEGGRLPTPAHPKDNMKLIPGLEYFAIATDILGNQLGGTTIKHVYASILAGFYYNQLGRVLEAYSHIHHACCTLSILITPSLSRLSDSRTVQSGEAVPGTSLRDNQLIFAFWTCVQLESDILAELPLPPSPILQYENNIPYPDIRLAKVAGFNDTVILSYTTQVYLRRSLNEVHNTLHDLETSQSGQGRPVPSSKNSLPVIESLLGHFKADQGIPERFRFHRNDPPATDILSARVRAKFWEGRVIILRRFISQILEYNYQCSATTSTVPDPGQIPYNHERSPKRTVSRSTNNAAPDISSYAYAQEGILALIESTKSFHGLKDDQFIVTNVFGTAHAQWGNLLVLSAAYKDPTLGRFIQGDVLRDLFSKTIAFFHTVTHRFSALAIDLRILKGLEKDLFGFRHEE</sequence>
<feature type="compositionally biased region" description="Polar residues" evidence="1">
    <location>
        <begin position="181"/>
        <end position="198"/>
    </location>
</feature>
<organism evidence="2 3">
    <name type="scientific">Coniochaeta pulveracea</name>
    <dbReference type="NCBI Taxonomy" id="177199"/>
    <lineage>
        <taxon>Eukaryota</taxon>
        <taxon>Fungi</taxon>
        <taxon>Dikarya</taxon>
        <taxon>Ascomycota</taxon>
        <taxon>Pezizomycotina</taxon>
        <taxon>Sordariomycetes</taxon>
        <taxon>Sordariomycetidae</taxon>
        <taxon>Coniochaetales</taxon>
        <taxon>Coniochaetaceae</taxon>
        <taxon>Coniochaeta</taxon>
    </lineage>
</organism>
<name>A0A420XVX1_9PEZI</name>
<dbReference type="Proteomes" id="UP000275385">
    <property type="component" value="Unassembled WGS sequence"/>
</dbReference>
<evidence type="ECO:0008006" key="4">
    <source>
        <dbReference type="Google" id="ProtNLM"/>
    </source>
</evidence>
<dbReference type="STRING" id="177199.A0A420XVX1"/>
<gene>
    <name evidence="2" type="ORF">DL546_000126</name>
</gene>